<sequence length="46" mass="5247">MVTHKCSTCKFCKQCTETEKRLSGKGAFCYDYEEKETDDDNKGSNS</sequence>
<organism evidence="1">
    <name type="scientific">Podoviridae sp. ctsUe5</name>
    <dbReference type="NCBI Taxonomy" id="2827750"/>
    <lineage>
        <taxon>Viruses</taxon>
        <taxon>Duplodnaviria</taxon>
        <taxon>Heunggongvirae</taxon>
        <taxon>Uroviricota</taxon>
        <taxon>Caudoviricetes</taxon>
    </lineage>
</organism>
<evidence type="ECO:0000313" key="1">
    <source>
        <dbReference type="EMBL" id="DAF46355.1"/>
    </source>
</evidence>
<name>A0A8S5S6B8_9CAUD</name>
<dbReference type="EMBL" id="BK032536">
    <property type="protein sequence ID" value="DAF46355.1"/>
    <property type="molecule type" value="Genomic_DNA"/>
</dbReference>
<reference evidence="1" key="1">
    <citation type="journal article" date="2021" name="Proc. Natl. Acad. Sci. U.S.A.">
        <title>A Catalog of Tens of Thousands of Viruses from Human Metagenomes Reveals Hidden Associations with Chronic Diseases.</title>
        <authorList>
            <person name="Tisza M.J."/>
            <person name="Buck C.B."/>
        </authorList>
    </citation>
    <scope>NUCLEOTIDE SEQUENCE</scope>
    <source>
        <strain evidence="1">CtsUe5</strain>
    </source>
</reference>
<protein>
    <submittedName>
        <fullName evidence="1">Uncharacterized protein</fullName>
    </submittedName>
</protein>
<proteinExistence type="predicted"/>
<accession>A0A8S5S6B8</accession>